<reference evidence="1" key="1">
    <citation type="submission" date="2021-02" db="EMBL/GenBank/DDBJ databases">
        <authorList>
            <consortium name="DOE Joint Genome Institute"/>
            <person name="Ahrendt S."/>
            <person name="Looney B.P."/>
            <person name="Miyauchi S."/>
            <person name="Morin E."/>
            <person name="Drula E."/>
            <person name="Courty P.E."/>
            <person name="Chicoki N."/>
            <person name="Fauchery L."/>
            <person name="Kohler A."/>
            <person name="Kuo A."/>
            <person name="Labutti K."/>
            <person name="Pangilinan J."/>
            <person name="Lipzen A."/>
            <person name="Riley R."/>
            <person name="Andreopoulos W."/>
            <person name="He G."/>
            <person name="Johnson J."/>
            <person name="Barry K.W."/>
            <person name="Grigoriev I.V."/>
            <person name="Nagy L."/>
            <person name="Hibbett D."/>
            <person name="Henrissat B."/>
            <person name="Matheny P.B."/>
            <person name="Labbe J."/>
            <person name="Martin F."/>
        </authorList>
    </citation>
    <scope>NUCLEOTIDE SEQUENCE</scope>
    <source>
        <strain evidence="1">FP105234-sp</strain>
    </source>
</reference>
<organism evidence="1 2">
    <name type="scientific">Auriscalpium vulgare</name>
    <dbReference type="NCBI Taxonomy" id="40419"/>
    <lineage>
        <taxon>Eukaryota</taxon>
        <taxon>Fungi</taxon>
        <taxon>Dikarya</taxon>
        <taxon>Basidiomycota</taxon>
        <taxon>Agaricomycotina</taxon>
        <taxon>Agaricomycetes</taxon>
        <taxon>Russulales</taxon>
        <taxon>Auriscalpiaceae</taxon>
        <taxon>Auriscalpium</taxon>
    </lineage>
</organism>
<dbReference type="EMBL" id="MU275865">
    <property type="protein sequence ID" value="KAI0050134.1"/>
    <property type="molecule type" value="Genomic_DNA"/>
</dbReference>
<comment type="caution">
    <text evidence="1">The sequence shown here is derived from an EMBL/GenBank/DDBJ whole genome shotgun (WGS) entry which is preliminary data.</text>
</comment>
<proteinExistence type="predicted"/>
<evidence type="ECO:0000313" key="2">
    <source>
        <dbReference type="Proteomes" id="UP000814033"/>
    </source>
</evidence>
<evidence type="ECO:0000313" key="1">
    <source>
        <dbReference type="EMBL" id="KAI0050134.1"/>
    </source>
</evidence>
<accession>A0ACB8S0X5</accession>
<protein>
    <submittedName>
        <fullName evidence="1">Uncharacterized protein</fullName>
    </submittedName>
</protein>
<keyword evidence="2" id="KW-1185">Reference proteome</keyword>
<gene>
    <name evidence="1" type="ORF">FA95DRAFT_1603819</name>
</gene>
<dbReference type="Proteomes" id="UP000814033">
    <property type="component" value="Unassembled WGS sequence"/>
</dbReference>
<reference evidence="1" key="2">
    <citation type="journal article" date="2022" name="New Phytol.">
        <title>Evolutionary transition to the ectomycorrhizal habit in the genomes of a hyperdiverse lineage of mushroom-forming fungi.</title>
        <authorList>
            <person name="Looney B."/>
            <person name="Miyauchi S."/>
            <person name="Morin E."/>
            <person name="Drula E."/>
            <person name="Courty P.E."/>
            <person name="Kohler A."/>
            <person name="Kuo A."/>
            <person name="LaButti K."/>
            <person name="Pangilinan J."/>
            <person name="Lipzen A."/>
            <person name="Riley R."/>
            <person name="Andreopoulos W."/>
            <person name="He G."/>
            <person name="Johnson J."/>
            <person name="Nolan M."/>
            <person name="Tritt A."/>
            <person name="Barry K.W."/>
            <person name="Grigoriev I.V."/>
            <person name="Nagy L.G."/>
            <person name="Hibbett D."/>
            <person name="Henrissat B."/>
            <person name="Matheny P.B."/>
            <person name="Labbe J."/>
            <person name="Martin F.M."/>
        </authorList>
    </citation>
    <scope>NUCLEOTIDE SEQUENCE</scope>
    <source>
        <strain evidence="1">FP105234-sp</strain>
    </source>
</reference>
<name>A0ACB8S0X5_9AGAM</name>
<sequence>MSSVPAIPIMPHIAHAHAAPPFSRPASIVDDTSHLHLALRSGCTSPERSPALSLPPHPARHRLISISRGTTASRSQHRGAFQREVGRPQAQVCRRTVSACATCPRDRRTYLRDSEHRRNDVLGPDVCYDFHSGSFTHSVARTVGSAGKVHSYEFHEARASKARKKFSRRGMANIVSLTHRNVCMDGFTVAGTAGAEQVLRTVSALNESGFTDITMYETLLRPHGVYQVPVLPSVSSITAKLKDAAAGAHARRGRG</sequence>